<comment type="caution">
    <text evidence="1">The sequence shown here is derived from an EMBL/GenBank/DDBJ whole genome shotgun (WGS) entry which is preliminary data.</text>
</comment>
<protein>
    <submittedName>
        <fullName evidence="1">Uncharacterized protein</fullName>
    </submittedName>
</protein>
<accession>A0AAV6TH73</accession>
<reference evidence="1 2" key="1">
    <citation type="journal article" date="2022" name="Nat. Ecol. Evol.">
        <title>A masculinizing supergene underlies an exaggerated male reproductive morph in a spider.</title>
        <authorList>
            <person name="Hendrickx F."/>
            <person name="De Corte Z."/>
            <person name="Sonet G."/>
            <person name="Van Belleghem S.M."/>
            <person name="Kostlbacher S."/>
            <person name="Vangestel C."/>
        </authorList>
    </citation>
    <scope>NUCLEOTIDE SEQUENCE [LARGE SCALE GENOMIC DNA]</scope>
    <source>
        <strain evidence="1">W744_W776</strain>
    </source>
</reference>
<evidence type="ECO:0000313" key="1">
    <source>
        <dbReference type="EMBL" id="KAG8170825.1"/>
    </source>
</evidence>
<name>A0AAV6TH73_9ARAC</name>
<sequence>MGTDRHEKLHYLPRIFKGQQRRTDTARDAVLLREQRPYLRTSRFQGHELLQRKDNSSRVLRRRLRVRLRYRTWSRRTYLRVRVGEY</sequence>
<proteinExistence type="predicted"/>
<gene>
    <name evidence="1" type="ORF">JTE90_016068</name>
</gene>
<organism evidence="1 2">
    <name type="scientific">Oedothorax gibbosus</name>
    <dbReference type="NCBI Taxonomy" id="931172"/>
    <lineage>
        <taxon>Eukaryota</taxon>
        <taxon>Metazoa</taxon>
        <taxon>Ecdysozoa</taxon>
        <taxon>Arthropoda</taxon>
        <taxon>Chelicerata</taxon>
        <taxon>Arachnida</taxon>
        <taxon>Araneae</taxon>
        <taxon>Araneomorphae</taxon>
        <taxon>Entelegynae</taxon>
        <taxon>Araneoidea</taxon>
        <taxon>Linyphiidae</taxon>
        <taxon>Erigoninae</taxon>
        <taxon>Oedothorax</taxon>
    </lineage>
</organism>
<dbReference type="EMBL" id="JAFNEN010004822">
    <property type="protein sequence ID" value="KAG8170825.1"/>
    <property type="molecule type" value="Genomic_DNA"/>
</dbReference>
<keyword evidence="2" id="KW-1185">Reference proteome</keyword>
<dbReference type="AlphaFoldDB" id="A0AAV6TH73"/>
<dbReference type="Proteomes" id="UP000827092">
    <property type="component" value="Unassembled WGS sequence"/>
</dbReference>
<evidence type="ECO:0000313" key="2">
    <source>
        <dbReference type="Proteomes" id="UP000827092"/>
    </source>
</evidence>